<evidence type="ECO:0000313" key="3">
    <source>
        <dbReference type="Proteomes" id="UP000199152"/>
    </source>
</evidence>
<dbReference type="Proteomes" id="UP000199152">
    <property type="component" value="Unassembled WGS sequence"/>
</dbReference>
<dbReference type="EMBL" id="FOSW01000001">
    <property type="protein sequence ID" value="SFK37985.1"/>
    <property type="molecule type" value="Genomic_DNA"/>
</dbReference>
<dbReference type="RefSeq" id="WP_177212580.1">
    <property type="nucleotide sequence ID" value="NZ_FOSW01000001.1"/>
</dbReference>
<reference evidence="2 3" key="1">
    <citation type="submission" date="2016-10" db="EMBL/GenBank/DDBJ databases">
        <authorList>
            <person name="de Groot N.N."/>
        </authorList>
    </citation>
    <scope>NUCLEOTIDE SEQUENCE [LARGE SCALE GENOMIC DNA]</scope>
    <source>
        <strain evidence="2 3">DSM 45317</strain>
    </source>
</reference>
<proteinExistence type="predicted"/>
<feature type="compositionally biased region" description="Basic and acidic residues" evidence="1">
    <location>
        <begin position="13"/>
        <end position="28"/>
    </location>
</feature>
<dbReference type="InParanoid" id="A0A1I3Z1R0"/>
<protein>
    <submittedName>
        <fullName evidence="2">Uncharacterized protein</fullName>
    </submittedName>
</protein>
<feature type="region of interest" description="Disordered" evidence="1">
    <location>
        <begin position="1"/>
        <end position="28"/>
    </location>
</feature>
<gene>
    <name evidence="2" type="ORF">SAMN04488085_101304</name>
</gene>
<dbReference type="AlphaFoldDB" id="A0A1I3Z1R0"/>
<evidence type="ECO:0000313" key="2">
    <source>
        <dbReference type="EMBL" id="SFK37985.1"/>
    </source>
</evidence>
<sequence length="50" mass="5446">MRIALDPQMLPVSEREGVKPGGEQARESGTRTLAAIRELVATHFPDDTTP</sequence>
<accession>A0A1I3Z1R0</accession>
<evidence type="ECO:0000256" key="1">
    <source>
        <dbReference type="SAM" id="MobiDB-lite"/>
    </source>
</evidence>
<keyword evidence="3" id="KW-1185">Reference proteome</keyword>
<dbReference type="STRING" id="504800.SAMN04488085_101304"/>
<name>A0A1I3Z1R0_9ACTN</name>
<organism evidence="2 3">
    <name type="scientific">Geodermatophilus ruber</name>
    <dbReference type="NCBI Taxonomy" id="504800"/>
    <lineage>
        <taxon>Bacteria</taxon>
        <taxon>Bacillati</taxon>
        <taxon>Actinomycetota</taxon>
        <taxon>Actinomycetes</taxon>
        <taxon>Geodermatophilales</taxon>
        <taxon>Geodermatophilaceae</taxon>
        <taxon>Geodermatophilus</taxon>
    </lineage>
</organism>